<feature type="region of interest" description="Disordered" evidence="1">
    <location>
        <begin position="1"/>
        <end position="27"/>
    </location>
</feature>
<protein>
    <submittedName>
        <fullName evidence="2">Uncharacterized protein</fullName>
    </submittedName>
</protein>
<proteinExistence type="predicted"/>
<gene>
    <name evidence="2" type="ORF">EGH25_10150</name>
</gene>
<feature type="compositionally biased region" description="Polar residues" evidence="1">
    <location>
        <begin position="16"/>
        <end position="27"/>
    </location>
</feature>
<comment type="caution">
    <text evidence="2">The sequence shown here is derived from an EMBL/GenBank/DDBJ whole genome shotgun (WGS) entry which is preliminary data.</text>
</comment>
<dbReference type="EMBL" id="RKLV01000011">
    <property type="protein sequence ID" value="MCX2819708.1"/>
    <property type="molecule type" value="Genomic_DNA"/>
</dbReference>
<evidence type="ECO:0000313" key="2">
    <source>
        <dbReference type="EMBL" id="MCX2819708.1"/>
    </source>
</evidence>
<accession>A0A9Q4C599</accession>
<name>A0A9Q4C599_9EURY</name>
<evidence type="ECO:0000256" key="1">
    <source>
        <dbReference type="SAM" id="MobiDB-lite"/>
    </source>
</evidence>
<reference evidence="2" key="1">
    <citation type="submission" date="2022-09" db="EMBL/GenBank/DDBJ databases">
        <title>Haloadaptaus new haloarchaeum isolated from saline soil.</title>
        <authorList>
            <person name="Duran-Viseras A."/>
            <person name="Sanchez-Porro C."/>
            <person name="Ventosa A."/>
        </authorList>
    </citation>
    <scope>NUCLEOTIDE SEQUENCE</scope>
    <source>
        <strain evidence="2">F3-133</strain>
    </source>
</reference>
<keyword evidence="3" id="KW-1185">Reference proteome</keyword>
<dbReference type="RefSeq" id="WP_266088218.1">
    <property type="nucleotide sequence ID" value="NZ_RKLV01000011.1"/>
</dbReference>
<organism evidence="2 3">
    <name type="scientific">Halorutilus salinus</name>
    <dbReference type="NCBI Taxonomy" id="2487751"/>
    <lineage>
        <taxon>Archaea</taxon>
        <taxon>Methanobacteriati</taxon>
        <taxon>Methanobacteriota</taxon>
        <taxon>Stenosarchaea group</taxon>
        <taxon>Halobacteria</taxon>
        <taxon>Halorutilales</taxon>
        <taxon>Halorutilaceae</taxon>
        <taxon>Halorutilus</taxon>
    </lineage>
</organism>
<dbReference type="Proteomes" id="UP001149411">
    <property type="component" value="Unassembled WGS sequence"/>
</dbReference>
<sequence>MPVEPTSVREMETNPVEDTTTFGVSAPSGFSSVVDRNLSALAPPSELVDAFETEKRDRKMRGMCDEGAHNSAWEDLNLRERYLDAVRGSDGAHEEFTAVMEESSEGELLLVSNYNPRKKRTFAGVLSERVREGSL</sequence>
<evidence type="ECO:0000313" key="3">
    <source>
        <dbReference type="Proteomes" id="UP001149411"/>
    </source>
</evidence>
<dbReference type="AlphaFoldDB" id="A0A9Q4C599"/>